<dbReference type="InterPro" id="IPR000620">
    <property type="entry name" value="EamA_dom"/>
</dbReference>
<dbReference type="InterPro" id="IPR051258">
    <property type="entry name" value="Diverse_Substrate_Transporter"/>
</dbReference>
<dbReference type="InterPro" id="IPR037185">
    <property type="entry name" value="EmrE-like"/>
</dbReference>
<feature type="transmembrane region" description="Helical" evidence="6">
    <location>
        <begin position="15"/>
        <end position="34"/>
    </location>
</feature>
<feature type="domain" description="EamA" evidence="7">
    <location>
        <begin position="156"/>
        <end position="292"/>
    </location>
</feature>
<gene>
    <name evidence="8" type="ORF">LCGC14_1149430</name>
</gene>
<evidence type="ECO:0000256" key="1">
    <source>
        <dbReference type="ARBA" id="ARBA00004651"/>
    </source>
</evidence>
<feature type="transmembrane region" description="Helical" evidence="6">
    <location>
        <begin position="129"/>
        <end position="148"/>
    </location>
</feature>
<dbReference type="Pfam" id="PF00892">
    <property type="entry name" value="EamA"/>
    <property type="match status" value="2"/>
</dbReference>
<dbReference type="PANTHER" id="PTHR42920">
    <property type="entry name" value="OS03G0707200 PROTEIN-RELATED"/>
    <property type="match status" value="1"/>
</dbReference>
<feature type="transmembrane region" description="Helical" evidence="6">
    <location>
        <begin position="73"/>
        <end position="93"/>
    </location>
</feature>
<organism evidence="8">
    <name type="scientific">marine sediment metagenome</name>
    <dbReference type="NCBI Taxonomy" id="412755"/>
    <lineage>
        <taxon>unclassified sequences</taxon>
        <taxon>metagenomes</taxon>
        <taxon>ecological metagenomes</taxon>
    </lineage>
</organism>
<proteinExistence type="predicted"/>
<feature type="domain" description="EamA" evidence="7">
    <location>
        <begin position="16"/>
        <end position="145"/>
    </location>
</feature>
<dbReference type="SUPFAM" id="SSF103481">
    <property type="entry name" value="Multidrug resistance efflux transporter EmrE"/>
    <property type="match status" value="2"/>
</dbReference>
<dbReference type="GO" id="GO:0005886">
    <property type="term" value="C:plasma membrane"/>
    <property type="evidence" value="ECO:0007669"/>
    <property type="project" value="UniProtKB-SubCell"/>
</dbReference>
<comment type="subcellular location">
    <subcellularLocation>
        <location evidence="1">Cell membrane</location>
        <topology evidence="1">Multi-pass membrane protein</topology>
    </subcellularLocation>
</comment>
<evidence type="ECO:0000259" key="7">
    <source>
        <dbReference type="Pfam" id="PF00892"/>
    </source>
</evidence>
<accession>A0A0F9LW08</accession>
<protein>
    <recommendedName>
        <fullName evidence="7">EamA domain-containing protein</fullName>
    </recommendedName>
</protein>
<keyword evidence="3 6" id="KW-0812">Transmembrane</keyword>
<feature type="transmembrane region" description="Helical" evidence="6">
    <location>
        <begin position="275"/>
        <end position="293"/>
    </location>
</feature>
<evidence type="ECO:0000256" key="2">
    <source>
        <dbReference type="ARBA" id="ARBA00022475"/>
    </source>
</evidence>
<dbReference type="PANTHER" id="PTHR42920:SF5">
    <property type="entry name" value="EAMA DOMAIN-CONTAINING PROTEIN"/>
    <property type="match status" value="1"/>
</dbReference>
<keyword evidence="4 6" id="KW-1133">Transmembrane helix</keyword>
<feature type="transmembrane region" description="Helical" evidence="6">
    <location>
        <begin position="46"/>
        <end position="66"/>
    </location>
</feature>
<evidence type="ECO:0000256" key="5">
    <source>
        <dbReference type="ARBA" id="ARBA00023136"/>
    </source>
</evidence>
<dbReference type="AlphaFoldDB" id="A0A0F9LW08"/>
<keyword evidence="2" id="KW-1003">Cell membrane</keyword>
<dbReference type="EMBL" id="LAZR01005515">
    <property type="protein sequence ID" value="KKM99284.1"/>
    <property type="molecule type" value="Genomic_DNA"/>
</dbReference>
<feature type="transmembrane region" description="Helical" evidence="6">
    <location>
        <begin position="186"/>
        <end position="206"/>
    </location>
</feature>
<evidence type="ECO:0000256" key="4">
    <source>
        <dbReference type="ARBA" id="ARBA00022989"/>
    </source>
</evidence>
<name>A0A0F9LW08_9ZZZZ</name>
<keyword evidence="5 6" id="KW-0472">Membrane</keyword>
<feature type="transmembrane region" description="Helical" evidence="6">
    <location>
        <begin position="105"/>
        <end position="122"/>
    </location>
</feature>
<feature type="transmembrane region" description="Helical" evidence="6">
    <location>
        <begin position="154"/>
        <end position="174"/>
    </location>
</feature>
<comment type="caution">
    <text evidence="8">The sequence shown here is derived from an EMBL/GenBank/DDBJ whole genome shotgun (WGS) entry which is preliminary data.</text>
</comment>
<evidence type="ECO:0000256" key="3">
    <source>
        <dbReference type="ARBA" id="ARBA00022692"/>
    </source>
</evidence>
<feature type="transmembrane region" description="Helical" evidence="6">
    <location>
        <begin position="218"/>
        <end position="238"/>
    </location>
</feature>
<sequence length="310" mass="35093">MAFNRNIHFSSKRNIIAIFLLILTTVLWGTSFIITKNLTQEIPIFLYLGLRFSIALIGFIPFLFHLKNLNKKIVFMGFITGLLFFFGIVFQTYGLQSTSAGKTGFITGLSTIIVPFLAWFGFKKPLSIRIWIGVVISVIGMGFLLLAGESEAGLIIGDVLVLICAIFFAVYIVLNDKYVRLIDVYLYSIIQIFVISFSSFICSLILRETYDLLSYPPTFWFVMIYMGIGVMTLTFLFQNWSQQYQGSTQTAIIFTLEPVFAALFGFLIGNEVLTYFEWVGCGLIFIAILITILKKTSSDKENLENKLLIV</sequence>
<reference evidence="8" key="1">
    <citation type="journal article" date="2015" name="Nature">
        <title>Complex archaea that bridge the gap between prokaryotes and eukaryotes.</title>
        <authorList>
            <person name="Spang A."/>
            <person name="Saw J.H."/>
            <person name="Jorgensen S.L."/>
            <person name="Zaremba-Niedzwiedzka K."/>
            <person name="Martijn J."/>
            <person name="Lind A.E."/>
            <person name="van Eijk R."/>
            <person name="Schleper C."/>
            <person name="Guy L."/>
            <person name="Ettema T.J."/>
        </authorList>
    </citation>
    <scope>NUCLEOTIDE SEQUENCE</scope>
</reference>
<evidence type="ECO:0000256" key="6">
    <source>
        <dbReference type="SAM" id="Phobius"/>
    </source>
</evidence>
<feature type="transmembrane region" description="Helical" evidence="6">
    <location>
        <begin position="250"/>
        <end position="269"/>
    </location>
</feature>
<evidence type="ECO:0000313" key="8">
    <source>
        <dbReference type="EMBL" id="KKM99284.1"/>
    </source>
</evidence>